<dbReference type="EC" id="2.7.13.3" evidence="2"/>
<evidence type="ECO:0000256" key="1">
    <source>
        <dbReference type="ARBA" id="ARBA00000085"/>
    </source>
</evidence>
<evidence type="ECO:0000256" key="2">
    <source>
        <dbReference type="ARBA" id="ARBA00012438"/>
    </source>
</evidence>
<dbReference type="Gene3D" id="3.30.565.10">
    <property type="entry name" value="Histidine kinase-like ATPase, C-terminal domain"/>
    <property type="match status" value="1"/>
</dbReference>
<comment type="catalytic activity">
    <reaction evidence="1">
        <text>ATP + protein L-histidine = ADP + protein N-phospho-L-histidine.</text>
        <dbReference type="EC" id="2.7.13.3"/>
    </reaction>
</comment>
<dbReference type="PANTHER" id="PTHR43547">
    <property type="entry name" value="TWO-COMPONENT HISTIDINE KINASE"/>
    <property type="match status" value="1"/>
</dbReference>
<dbReference type="AlphaFoldDB" id="A0A4Q5LUD4"/>
<dbReference type="Pfam" id="PF00512">
    <property type="entry name" value="HisKA"/>
    <property type="match status" value="1"/>
</dbReference>
<dbReference type="SMART" id="SM00387">
    <property type="entry name" value="HATPase_c"/>
    <property type="match status" value="1"/>
</dbReference>
<evidence type="ECO:0000256" key="6">
    <source>
        <dbReference type="SAM" id="Coils"/>
    </source>
</evidence>
<proteinExistence type="predicted"/>
<dbReference type="Pfam" id="PF02518">
    <property type="entry name" value="HATPase_c"/>
    <property type="match status" value="1"/>
</dbReference>
<dbReference type="InterPro" id="IPR004358">
    <property type="entry name" value="Sig_transdc_His_kin-like_C"/>
</dbReference>
<dbReference type="SMART" id="SM00388">
    <property type="entry name" value="HisKA"/>
    <property type="match status" value="1"/>
</dbReference>
<feature type="transmembrane region" description="Helical" evidence="8">
    <location>
        <begin position="7"/>
        <end position="25"/>
    </location>
</feature>
<accession>A0A4Q5LUD4</accession>
<evidence type="ECO:0000259" key="9">
    <source>
        <dbReference type="PROSITE" id="PS50109"/>
    </source>
</evidence>
<dbReference type="SUPFAM" id="SSF55874">
    <property type="entry name" value="ATPase domain of HSP90 chaperone/DNA topoisomerase II/histidine kinase"/>
    <property type="match status" value="1"/>
</dbReference>
<evidence type="ECO:0000313" key="11">
    <source>
        <dbReference type="Proteomes" id="UP000293162"/>
    </source>
</evidence>
<dbReference type="InterPro" id="IPR036097">
    <property type="entry name" value="HisK_dim/P_sf"/>
</dbReference>
<feature type="compositionally biased region" description="Basic and acidic residues" evidence="7">
    <location>
        <begin position="261"/>
        <end position="270"/>
    </location>
</feature>
<dbReference type="PRINTS" id="PR00344">
    <property type="entry name" value="BCTRLSENSOR"/>
</dbReference>
<keyword evidence="6" id="KW-0175">Coiled coil</keyword>
<dbReference type="SUPFAM" id="SSF47384">
    <property type="entry name" value="Homodimeric domain of signal transducing histidine kinase"/>
    <property type="match status" value="1"/>
</dbReference>
<feature type="coiled-coil region" evidence="6">
    <location>
        <begin position="49"/>
        <end position="79"/>
    </location>
</feature>
<dbReference type="Proteomes" id="UP000293162">
    <property type="component" value="Unassembled WGS sequence"/>
</dbReference>
<dbReference type="CDD" id="cd00075">
    <property type="entry name" value="HATPase"/>
    <property type="match status" value="1"/>
</dbReference>
<dbReference type="PANTHER" id="PTHR43547:SF2">
    <property type="entry name" value="HYBRID SIGNAL TRANSDUCTION HISTIDINE KINASE C"/>
    <property type="match status" value="1"/>
</dbReference>
<keyword evidence="3" id="KW-0597">Phosphoprotein</keyword>
<dbReference type="InterPro" id="IPR003661">
    <property type="entry name" value="HisK_dim/P_dom"/>
</dbReference>
<evidence type="ECO:0000256" key="7">
    <source>
        <dbReference type="SAM" id="MobiDB-lite"/>
    </source>
</evidence>
<keyword evidence="8" id="KW-0812">Transmembrane</keyword>
<dbReference type="InterPro" id="IPR003594">
    <property type="entry name" value="HATPase_dom"/>
</dbReference>
<dbReference type="RefSeq" id="WP_130023562.1">
    <property type="nucleotide sequence ID" value="NZ_SEWF01000049.1"/>
</dbReference>
<organism evidence="10 11">
    <name type="scientific">Emticicia agri</name>
    <dbReference type="NCBI Taxonomy" id="2492393"/>
    <lineage>
        <taxon>Bacteria</taxon>
        <taxon>Pseudomonadati</taxon>
        <taxon>Bacteroidota</taxon>
        <taxon>Cytophagia</taxon>
        <taxon>Cytophagales</taxon>
        <taxon>Leadbetterellaceae</taxon>
        <taxon>Emticicia</taxon>
    </lineage>
</organism>
<keyword evidence="8" id="KW-0472">Membrane</keyword>
<reference evidence="10 11" key="1">
    <citation type="submission" date="2019-02" db="EMBL/GenBank/DDBJ databases">
        <title>Bacterial novel species Emticicia sp. 17J42-9 isolated from soil.</title>
        <authorList>
            <person name="Jung H.-Y."/>
        </authorList>
    </citation>
    <scope>NUCLEOTIDE SEQUENCE [LARGE SCALE GENOMIC DNA]</scope>
    <source>
        <strain evidence="10 11">17J42-9</strain>
    </source>
</reference>
<keyword evidence="8" id="KW-1133">Transmembrane helix</keyword>
<dbReference type="InterPro" id="IPR036890">
    <property type="entry name" value="HATPase_C_sf"/>
</dbReference>
<name>A0A4Q5LUD4_9BACT</name>
<evidence type="ECO:0000256" key="8">
    <source>
        <dbReference type="SAM" id="Phobius"/>
    </source>
</evidence>
<dbReference type="GO" id="GO:0000155">
    <property type="term" value="F:phosphorelay sensor kinase activity"/>
    <property type="evidence" value="ECO:0007669"/>
    <property type="project" value="InterPro"/>
</dbReference>
<keyword evidence="4" id="KW-0808">Transferase</keyword>
<protein>
    <recommendedName>
        <fullName evidence="2">histidine kinase</fullName>
        <ecNumber evidence="2">2.7.13.3</ecNumber>
    </recommendedName>
</protein>
<dbReference type="FunFam" id="3.30.565.10:FF:000006">
    <property type="entry name" value="Sensor histidine kinase WalK"/>
    <property type="match status" value="1"/>
</dbReference>
<dbReference type="OrthoDB" id="1933776at2"/>
<evidence type="ECO:0000256" key="3">
    <source>
        <dbReference type="ARBA" id="ARBA00022553"/>
    </source>
</evidence>
<feature type="region of interest" description="Disordered" evidence="7">
    <location>
        <begin position="256"/>
        <end position="279"/>
    </location>
</feature>
<evidence type="ECO:0000256" key="4">
    <source>
        <dbReference type="ARBA" id="ARBA00022679"/>
    </source>
</evidence>
<keyword evidence="5 10" id="KW-0418">Kinase</keyword>
<feature type="domain" description="Histidine kinase" evidence="9">
    <location>
        <begin position="430"/>
        <end position="649"/>
    </location>
</feature>
<dbReference type="Gene3D" id="1.10.287.130">
    <property type="match status" value="1"/>
</dbReference>
<feature type="transmembrane region" description="Helical" evidence="8">
    <location>
        <begin position="389"/>
        <end position="409"/>
    </location>
</feature>
<dbReference type="InterPro" id="IPR005467">
    <property type="entry name" value="His_kinase_dom"/>
</dbReference>
<keyword evidence="11" id="KW-1185">Reference proteome</keyword>
<dbReference type="EMBL" id="SEWF01000049">
    <property type="protein sequence ID" value="RYU93281.1"/>
    <property type="molecule type" value="Genomic_DNA"/>
</dbReference>
<evidence type="ECO:0000256" key="5">
    <source>
        <dbReference type="ARBA" id="ARBA00022777"/>
    </source>
</evidence>
<evidence type="ECO:0000313" key="10">
    <source>
        <dbReference type="EMBL" id="RYU93281.1"/>
    </source>
</evidence>
<sequence length="651" mass="74749">MNFRNIIIFMLIALIGLITFQWYWIENAISVRQEQFDRNVTDALQETVKKIEKQEIIFLANQKMKLEEQKKLLAITQKKQEKKRIPKPVKVEQNDDFGAVFAPESPLNPVFPQEFNPYKGYQTYDAPQGSEHLAKVRQRTGRGSNTVAVTDVFGTTRLLEIPVRQMDLIKEMLEEQNLVMEDLSHPIRNNLMRQKTADDLIKEFNRQVLILNKNANENHQILSIGGIDDQSSGFSFGYTITTPAIDTTHTVYIKPKKHKAAEKPKVKTEEPQVSPTQANLERTKNKAELVKGVLTDVIHGARDIHQRLDRISLDTLLKKELKSRGITIPYQYIVKNSSNMIFASFAENSIPNIIKDAYRVQLFPSDLQPQNHFLYVHFADTQGFILRNMWTVFASSVLLILMIGGIFYTSVNTMLKQKKLATIKNDFINNMTHEFKTPISTISLAVEVMKDNEVKKDNTKMNRYLNIIQDENRRLGTQVEKVLQMALLDKGDVKLKLERVNIHETIEQVLNNLSVQIEQKNGLVHLELDAENHEIEADDVHLTNIIFNLLDNANKYSPENPDITIKTENEDEFLKITIADKGLGMTKDQLNKIFERFYRVPTGNLHDVKGFGLGLSYVKKMVESHQGMIQVESKIGEGSSFEVYLPLNRRV</sequence>
<dbReference type="PROSITE" id="PS50109">
    <property type="entry name" value="HIS_KIN"/>
    <property type="match status" value="1"/>
</dbReference>
<gene>
    <name evidence="10" type="ORF">EWM59_22780</name>
</gene>
<dbReference type="CDD" id="cd00082">
    <property type="entry name" value="HisKA"/>
    <property type="match status" value="1"/>
</dbReference>
<comment type="caution">
    <text evidence="10">The sequence shown here is derived from an EMBL/GenBank/DDBJ whole genome shotgun (WGS) entry which is preliminary data.</text>
</comment>